<dbReference type="AlphaFoldDB" id="A0ABD5UAY3"/>
<proteinExistence type="predicted"/>
<sequence>MTEESIRDGILRCYHDAFREAAWEVHFDVHRVVPDLAASLDASPTAVQREHNRLVRKGLLDSPPNSRTTHALSPAGLEAVEERDGGTVLATDAVETLRETLAAFERDHPGEYADPDEAFESVGEGAVARRAYWYLWKRGEVDATGRKDPEGVRLAWPRAESES</sequence>
<gene>
    <name evidence="1" type="ORF">ACFQHK_14550</name>
</gene>
<evidence type="ECO:0000313" key="1">
    <source>
        <dbReference type="EMBL" id="MFC6837712.1"/>
    </source>
</evidence>
<organism evidence="1 2">
    <name type="scientific">Halomarina ordinaria</name>
    <dbReference type="NCBI Taxonomy" id="3033939"/>
    <lineage>
        <taxon>Archaea</taxon>
        <taxon>Methanobacteriati</taxon>
        <taxon>Methanobacteriota</taxon>
        <taxon>Stenosarchaea group</taxon>
        <taxon>Halobacteria</taxon>
        <taxon>Halobacteriales</taxon>
        <taxon>Natronomonadaceae</taxon>
        <taxon>Halomarina</taxon>
    </lineage>
</organism>
<evidence type="ECO:0000313" key="2">
    <source>
        <dbReference type="Proteomes" id="UP001596406"/>
    </source>
</evidence>
<accession>A0ABD5UAY3</accession>
<name>A0ABD5UAY3_9EURY</name>
<dbReference type="RefSeq" id="WP_304449375.1">
    <property type="nucleotide sequence ID" value="NZ_JARRAH010000001.1"/>
</dbReference>
<keyword evidence="2" id="KW-1185">Reference proteome</keyword>
<comment type="caution">
    <text evidence="1">The sequence shown here is derived from an EMBL/GenBank/DDBJ whole genome shotgun (WGS) entry which is preliminary data.</text>
</comment>
<dbReference type="EMBL" id="JBHSXM010000001">
    <property type="protein sequence ID" value="MFC6837712.1"/>
    <property type="molecule type" value="Genomic_DNA"/>
</dbReference>
<protein>
    <submittedName>
        <fullName evidence="1">Uncharacterized protein</fullName>
    </submittedName>
</protein>
<reference evidence="1 2" key="1">
    <citation type="journal article" date="2019" name="Int. J. Syst. Evol. Microbiol.">
        <title>The Global Catalogue of Microorganisms (GCM) 10K type strain sequencing project: providing services to taxonomists for standard genome sequencing and annotation.</title>
        <authorList>
            <consortium name="The Broad Institute Genomics Platform"/>
            <consortium name="The Broad Institute Genome Sequencing Center for Infectious Disease"/>
            <person name="Wu L."/>
            <person name="Ma J."/>
        </authorList>
    </citation>
    <scope>NUCLEOTIDE SEQUENCE [LARGE SCALE GENOMIC DNA]</scope>
    <source>
        <strain evidence="1 2">PSRA2</strain>
    </source>
</reference>
<dbReference type="Proteomes" id="UP001596406">
    <property type="component" value="Unassembled WGS sequence"/>
</dbReference>